<dbReference type="InterPro" id="IPR048248">
    <property type="entry name" value="PUA_eIF2d-like"/>
</dbReference>
<dbReference type="PANTHER" id="PTHR12217">
    <property type="entry name" value="EUKARYOTIC TRANSLATION INITIATION FACTOR 2D"/>
    <property type="match status" value="1"/>
</dbReference>
<feature type="domain" description="Eukaryotic translation initiation factor 2D-like PUA RNA-binding" evidence="4">
    <location>
        <begin position="95"/>
        <end position="180"/>
    </location>
</feature>
<dbReference type="InterPro" id="IPR001950">
    <property type="entry name" value="SUI1"/>
</dbReference>
<evidence type="ECO:0000259" key="1">
    <source>
        <dbReference type="Pfam" id="PF01253"/>
    </source>
</evidence>
<dbReference type="Pfam" id="PF01253">
    <property type="entry name" value="SUI1"/>
    <property type="match status" value="1"/>
</dbReference>
<comment type="caution">
    <text evidence="5">The sequence shown here is derived from an EMBL/GenBank/DDBJ whole genome shotgun (WGS) entry which is preliminary data.</text>
</comment>
<keyword evidence="6" id="KW-1185">Reference proteome</keyword>
<name>A0AAN7VIS7_9COLE</name>
<reference evidence="5 6" key="1">
    <citation type="journal article" date="2024" name="Insects">
        <title>An Improved Chromosome-Level Genome Assembly of the Firefly Pyrocoelia pectoralis.</title>
        <authorList>
            <person name="Fu X."/>
            <person name="Meyer-Rochow V.B."/>
            <person name="Ballantyne L."/>
            <person name="Zhu X."/>
        </authorList>
    </citation>
    <scope>NUCLEOTIDE SEQUENCE [LARGE SCALE GENOMIC DNA]</scope>
    <source>
        <strain evidence="5">XCY_ONT2</strain>
    </source>
</reference>
<dbReference type="InterPro" id="IPR015947">
    <property type="entry name" value="PUA-like_sf"/>
</dbReference>
<accession>A0AAN7VIS7</accession>
<dbReference type="Pfam" id="PF26292">
    <property type="entry name" value="PUA_elF2D"/>
    <property type="match status" value="1"/>
</dbReference>
<gene>
    <name evidence="5" type="ORF">RI129_004750</name>
</gene>
<dbReference type="InterPro" id="IPR036877">
    <property type="entry name" value="SUI1_dom_sf"/>
</dbReference>
<dbReference type="InterPro" id="IPR041366">
    <property type="entry name" value="Pre-PUA"/>
</dbReference>
<dbReference type="PANTHER" id="PTHR12217:SF4">
    <property type="entry name" value="EUKARYOTIC TRANSLATION INITIATION FACTOR 2D"/>
    <property type="match status" value="1"/>
</dbReference>
<feature type="domain" description="Pre-PUA" evidence="2">
    <location>
        <begin position="2"/>
        <end position="90"/>
    </location>
</feature>
<dbReference type="GO" id="GO:0003743">
    <property type="term" value="F:translation initiation factor activity"/>
    <property type="evidence" value="ECO:0007669"/>
    <property type="project" value="InterPro"/>
</dbReference>
<dbReference type="AlphaFoldDB" id="A0AAN7VIS7"/>
<evidence type="ECO:0000313" key="6">
    <source>
        <dbReference type="Proteomes" id="UP001329430"/>
    </source>
</evidence>
<dbReference type="Pfam" id="PF17832">
    <property type="entry name" value="Pre-PUA"/>
    <property type="match status" value="1"/>
</dbReference>
<dbReference type="GO" id="GO:0001731">
    <property type="term" value="P:formation of translation preinitiation complex"/>
    <property type="evidence" value="ECO:0007669"/>
    <property type="project" value="InterPro"/>
</dbReference>
<feature type="domain" description="eIF2D winged helix" evidence="3">
    <location>
        <begin position="250"/>
        <end position="326"/>
    </location>
</feature>
<protein>
    <recommendedName>
        <fullName evidence="7">Eukaryotic translation initiation factor 2D</fullName>
    </recommendedName>
</protein>
<dbReference type="SUPFAM" id="SSF55159">
    <property type="entry name" value="eIF1-like"/>
    <property type="match status" value="1"/>
</dbReference>
<dbReference type="SUPFAM" id="SSF88697">
    <property type="entry name" value="PUA domain-like"/>
    <property type="match status" value="1"/>
</dbReference>
<organism evidence="5 6">
    <name type="scientific">Pyrocoelia pectoralis</name>
    <dbReference type="NCBI Taxonomy" id="417401"/>
    <lineage>
        <taxon>Eukaryota</taxon>
        <taxon>Metazoa</taxon>
        <taxon>Ecdysozoa</taxon>
        <taxon>Arthropoda</taxon>
        <taxon>Hexapoda</taxon>
        <taxon>Insecta</taxon>
        <taxon>Pterygota</taxon>
        <taxon>Neoptera</taxon>
        <taxon>Endopterygota</taxon>
        <taxon>Coleoptera</taxon>
        <taxon>Polyphaga</taxon>
        <taxon>Elateriformia</taxon>
        <taxon>Elateroidea</taxon>
        <taxon>Lampyridae</taxon>
        <taxon>Lampyrinae</taxon>
        <taxon>Pyrocoelia</taxon>
    </lineage>
</organism>
<dbReference type="CDD" id="cd21156">
    <property type="entry name" value="PUA_eIF2d-like"/>
    <property type="match status" value="1"/>
</dbReference>
<evidence type="ECO:0000259" key="2">
    <source>
        <dbReference type="Pfam" id="PF17832"/>
    </source>
</evidence>
<dbReference type="Gene3D" id="3.10.400.20">
    <property type="match status" value="1"/>
</dbReference>
<dbReference type="Proteomes" id="UP001329430">
    <property type="component" value="Chromosome 3"/>
</dbReference>
<evidence type="ECO:0000259" key="4">
    <source>
        <dbReference type="Pfam" id="PF26292"/>
    </source>
</evidence>
<evidence type="ECO:0008006" key="7">
    <source>
        <dbReference type="Google" id="ProtNLM"/>
    </source>
</evidence>
<feature type="domain" description="SUI1" evidence="1">
    <location>
        <begin position="462"/>
        <end position="538"/>
    </location>
</feature>
<dbReference type="InterPro" id="IPR057429">
    <property type="entry name" value="WH_eIF2D"/>
</dbReference>
<dbReference type="Pfam" id="PF25304">
    <property type="entry name" value="WHD_eIF2D"/>
    <property type="match status" value="1"/>
</dbReference>
<proteinExistence type="predicted"/>
<dbReference type="EMBL" id="JAVRBK010000003">
    <property type="protein sequence ID" value="KAK5646286.1"/>
    <property type="molecule type" value="Genomic_DNA"/>
</dbReference>
<evidence type="ECO:0000313" key="5">
    <source>
        <dbReference type="EMBL" id="KAK5646286.1"/>
    </source>
</evidence>
<dbReference type="InterPro" id="IPR039757">
    <property type="entry name" value="EIF2D"/>
</dbReference>
<evidence type="ECO:0000259" key="3">
    <source>
        <dbReference type="Pfam" id="PF25304"/>
    </source>
</evidence>
<sequence length="553" mass="63188">MFSKPFQILHINRLRELEKKWLKDQLTVLYPSITDYRFTNEFLSKGDYVELIKIKTCNAVYVDVYVINRQPMMFVYGQMFPTVYFLWEYPECLLPFTTNISVTRKLSAGALLMLQGVVYPKFTASHFSVPVFERNTPVYINQTTNKAAVAVGVTLESSLTLCKRKHRGRCVYIYHYLNDELCTINNAKPLPLPELGYPEWMKESMKSISTLDITKGQTKIETELPRGEKCVGTENEIFIQNEVLEKKSMDKLLLRCFLTAIKYSKSLKLPISLTLFCDTYVKPANPTLDITKSSYGNYVHFIEKLAKEGIVVLPEADGVYNILKINYDHIIVRNFVYDPEELPKVTIINDAPLIIIENCYTVTTTVLPIFQPFGFIPGSVILASEVQGYVMEYIKCYCHQHKTVASGFVYVDNCIGFLLSKDHGSVVDVKVIKTEVIKKMTKCYKVTAGGSQVVCKGELKPIKIKIGFLCNFKKVTIVKNIEMYHIKLDDVANDCGSANDTCIKIYKMVCSKRPSQLYIYGDQVSFVYNLLRKQYGIPEECIRAPQLVNNNKP</sequence>